<keyword evidence="3" id="KW-1003">Cell membrane</keyword>
<keyword evidence="5 8" id="KW-0067">ATP-binding</keyword>
<evidence type="ECO:0000256" key="4">
    <source>
        <dbReference type="ARBA" id="ARBA00022741"/>
    </source>
</evidence>
<accession>A0ABW8SFF6</accession>
<dbReference type="SMART" id="SM00382">
    <property type="entry name" value="AAA"/>
    <property type="match status" value="1"/>
</dbReference>
<dbReference type="RefSeq" id="WP_406790904.1">
    <property type="nucleotide sequence ID" value="NZ_JBJHZX010000004.1"/>
</dbReference>
<dbReference type="Proteomes" id="UP001623660">
    <property type="component" value="Unassembled WGS sequence"/>
</dbReference>
<dbReference type="SUPFAM" id="SSF52540">
    <property type="entry name" value="P-loop containing nucleoside triphosphate hydrolases"/>
    <property type="match status" value="1"/>
</dbReference>
<dbReference type="InterPro" id="IPR003593">
    <property type="entry name" value="AAA+_ATPase"/>
</dbReference>
<evidence type="ECO:0000256" key="6">
    <source>
        <dbReference type="ARBA" id="ARBA00023136"/>
    </source>
</evidence>
<evidence type="ECO:0000259" key="7">
    <source>
        <dbReference type="PROSITE" id="PS50893"/>
    </source>
</evidence>
<feature type="domain" description="ABC transporter" evidence="7">
    <location>
        <begin position="2"/>
        <end position="249"/>
    </location>
</feature>
<keyword evidence="6" id="KW-0472">Membrane</keyword>
<evidence type="ECO:0000256" key="2">
    <source>
        <dbReference type="ARBA" id="ARBA00022448"/>
    </source>
</evidence>
<dbReference type="Pfam" id="PF00005">
    <property type="entry name" value="ABC_tran"/>
    <property type="match status" value="1"/>
</dbReference>
<dbReference type="InterPro" id="IPR050166">
    <property type="entry name" value="ABC_transporter_ATP-bind"/>
</dbReference>
<evidence type="ECO:0000256" key="5">
    <source>
        <dbReference type="ARBA" id="ARBA00022840"/>
    </source>
</evidence>
<comment type="subcellular location">
    <subcellularLocation>
        <location evidence="1">Cell membrane</location>
        <topology evidence="1">Peripheral membrane protein</topology>
    </subcellularLocation>
</comment>
<dbReference type="InterPro" id="IPR027417">
    <property type="entry name" value="P-loop_NTPase"/>
</dbReference>
<keyword evidence="4" id="KW-0547">Nucleotide-binding</keyword>
<dbReference type="PROSITE" id="PS50893">
    <property type="entry name" value="ABC_TRANSPORTER_2"/>
    <property type="match status" value="1"/>
</dbReference>
<name>A0ABW8SFF6_9CLOT</name>
<keyword evidence="2" id="KW-0813">Transport</keyword>
<evidence type="ECO:0000256" key="3">
    <source>
        <dbReference type="ARBA" id="ARBA00022475"/>
    </source>
</evidence>
<sequence length="265" mass="29601">MLKIQKLRKVFNKNTINENILYDNLSLTVDKGDFVTIIGSNGAGKSSLLNLICGTLHADEGSIILNGQEISKMPEYKRTKHIGRVFQDPSKGVSPSMTILENMSIAYNKGKRYGLSMCVNKNNTKIFTNMLSQINLGLEDKLHTKVSLLSGGQRQALSLMMAVMCKPKLLLLDEHIAALDPKTSERIIEITNEIIVENKITTLMVTHNLNHAINLGNRLFMMHGGKIVMDVRDEEKSKLTIDKLLKSFEKAQGKQEGLSDRVLFS</sequence>
<dbReference type="PANTHER" id="PTHR42788">
    <property type="entry name" value="TAURINE IMPORT ATP-BINDING PROTEIN-RELATED"/>
    <property type="match status" value="1"/>
</dbReference>
<evidence type="ECO:0000313" key="9">
    <source>
        <dbReference type="Proteomes" id="UP001623660"/>
    </source>
</evidence>
<comment type="caution">
    <text evidence="8">The sequence shown here is derived from an EMBL/GenBank/DDBJ whole genome shotgun (WGS) entry which is preliminary data.</text>
</comment>
<evidence type="ECO:0000256" key="1">
    <source>
        <dbReference type="ARBA" id="ARBA00004202"/>
    </source>
</evidence>
<dbReference type="InterPro" id="IPR003439">
    <property type="entry name" value="ABC_transporter-like_ATP-bd"/>
</dbReference>
<protein>
    <submittedName>
        <fullName evidence="8">ABC transporter ATP-binding protein</fullName>
    </submittedName>
</protein>
<dbReference type="GO" id="GO:0005524">
    <property type="term" value="F:ATP binding"/>
    <property type="evidence" value="ECO:0007669"/>
    <property type="project" value="UniProtKB-KW"/>
</dbReference>
<keyword evidence="9" id="KW-1185">Reference proteome</keyword>
<dbReference type="PANTHER" id="PTHR42788:SF7">
    <property type="entry name" value="NITRATE ABC TRANSPORTER ATP-BINDING PROTEIN"/>
    <property type="match status" value="1"/>
</dbReference>
<dbReference type="Gene3D" id="3.40.50.300">
    <property type="entry name" value="P-loop containing nucleotide triphosphate hydrolases"/>
    <property type="match status" value="1"/>
</dbReference>
<organism evidence="8 9">
    <name type="scientific">Candidatus Clostridium eludens</name>
    <dbReference type="NCBI Taxonomy" id="3381663"/>
    <lineage>
        <taxon>Bacteria</taxon>
        <taxon>Bacillati</taxon>
        <taxon>Bacillota</taxon>
        <taxon>Clostridia</taxon>
        <taxon>Eubacteriales</taxon>
        <taxon>Clostridiaceae</taxon>
        <taxon>Clostridium</taxon>
    </lineage>
</organism>
<reference evidence="8 9" key="1">
    <citation type="submission" date="2024-11" db="EMBL/GenBank/DDBJ databases">
        <authorList>
            <person name="Heng Y.C."/>
            <person name="Lim A.C.H."/>
            <person name="Lee J.K.Y."/>
            <person name="Kittelmann S."/>
        </authorList>
    </citation>
    <scope>NUCLEOTIDE SEQUENCE [LARGE SCALE GENOMIC DNA]</scope>
    <source>
        <strain evidence="8 9">WILCCON 0269</strain>
    </source>
</reference>
<gene>
    <name evidence="8" type="ORF">ACJDU8_04225</name>
</gene>
<proteinExistence type="predicted"/>
<dbReference type="EMBL" id="JBJHZX010000004">
    <property type="protein sequence ID" value="MFL0194782.1"/>
    <property type="molecule type" value="Genomic_DNA"/>
</dbReference>
<evidence type="ECO:0000313" key="8">
    <source>
        <dbReference type="EMBL" id="MFL0194782.1"/>
    </source>
</evidence>